<keyword evidence="4" id="KW-0378">Hydrolase</keyword>
<evidence type="ECO:0000313" key="7">
    <source>
        <dbReference type="EMBL" id="SNV30080.1"/>
    </source>
</evidence>
<dbReference type="SUPFAM" id="SSF56300">
    <property type="entry name" value="Metallo-dependent phosphatases"/>
    <property type="match status" value="1"/>
</dbReference>
<dbReference type="AlphaFoldDB" id="A0A239W7S4"/>
<organism evidence="7 8">
    <name type="scientific">Cutibacterium granulosum</name>
    <dbReference type="NCBI Taxonomy" id="33011"/>
    <lineage>
        <taxon>Bacteria</taxon>
        <taxon>Bacillati</taxon>
        <taxon>Actinomycetota</taxon>
        <taxon>Actinomycetes</taxon>
        <taxon>Propionibacteriales</taxon>
        <taxon>Propionibacteriaceae</taxon>
        <taxon>Cutibacterium</taxon>
    </lineage>
</organism>
<dbReference type="InterPro" id="IPR014577">
    <property type="entry name" value="UCP033093_metalloPase"/>
</dbReference>
<dbReference type="PANTHER" id="PTHR30337:SF0">
    <property type="entry name" value="NUCLEASE SBCCD SUBUNIT D"/>
    <property type="match status" value="1"/>
</dbReference>
<dbReference type="Proteomes" id="UP000215332">
    <property type="component" value="Chromosome 1"/>
</dbReference>
<evidence type="ECO:0000256" key="3">
    <source>
        <dbReference type="ARBA" id="ARBA00022722"/>
    </source>
</evidence>
<protein>
    <recommendedName>
        <fullName evidence="2">Nuclease SbcCD subunit D</fullName>
    </recommendedName>
</protein>
<comment type="similarity">
    <text evidence="1">Belongs to the SbcD family.</text>
</comment>
<dbReference type="Gene3D" id="3.60.21.10">
    <property type="match status" value="1"/>
</dbReference>
<feature type="domain" description="Calcineurin-like phosphoesterase" evidence="6">
    <location>
        <begin position="3"/>
        <end position="200"/>
    </location>
</feature>
<dbReference type="Pfam" id="PF00149">
    <property type="entry name" value="Metallophos"/>
    <property type="match status" value="1"/>
</dbReference>
<evidence type="ECO:0000259" key="6">
    <source>
        <dbReference type="Pfam" id="PF00149"/>
    </source>
</evidence>
<name>A0A239W7S4_9ACTN</name>
<dbReference type="eggNOG" id="COG0420">
    <property type="taxonomic scope" value="Bacteria"/>
</dbReference>
<dbReference type="RefSeq" id="WP_021103579.1">
    <property type="nucleotide sequence ID" value="NZ_JAWFFS010000007.1"/>
</dbReference>
<evidence type="ECO:0000313" key="8">
    <source>
        <dbReference type="Proteomes" id="UP000215332"/>
    </source>
</evidence>
<dbReference type="KEGG" id="cgrn:4412665_00368"/>
<keyword evidence="5" id="KW-0269">Exonuclease</keyword>
<dbReference type="PANTHER" id="PTHR30337">
    <property type="entry name" value="COMPONENT OF ATP-DEPENDENT DSDNA EXONUCLEASE"/>
    <property type="match status" value="1"/>
</dbReference>
<dbReference type="PIRSF" id="PIRSF033093">
    <property type="entry name" value="UCP_ML1119"/>
    <property type="match status" value="1"/>
</dbReference>
<dbReference type="InterPro" id="IPR041796">
    <property type="entry name" value="Mre11_N"/>
</dbReference>
<dbReference type="InterPro" id="IPR004843">
    <property type="entry name" value="Calcineurin-like_PHP"/>
</dbReference>
<sequence>MTRFLHTSDWQLGQVRHYLSPRNDGDDPQARFTQARIDAIRTIGGLARQRECEFVVVAGDVFETQNVSTTIVARSLKAIESIELPVYLLPGNHDSLEPGNIWERIKLPSNATLLDGTDPIRVADGVEIVGVPLLARHQSTDPLEPVVKNLASDATTRILVGHGQLEGLSGNTSEALLAREPLLAAIERSAVSYVALGDRHIAWPSDDPHGPIRYSGTQETTSFNEPGRGTAVVVDLDEHGVTAETVEVGTWLHTRISMDLSTDEDLETLREKLAAFTEPDRTIVRYDLHGSVSLQQKIRLSEILDDAETQFASLEPSDNRNDLTVVPDDVDFTDLDLPAWGEQGVEELTAMSTDPALPQEERDCAADALSLLYRLAH</sequence>
<dbReference type="InterPro" id="IPR050535">
    <property type="entry name" value="DNA_Repair-Maintenance_Comp"/>
</dbReference>
<evidence type="ECO:0000256" key="4">
    <source>
        <dbReference type="ARBA" id="ARBA00022801"/>
    </source>
</evidence>
<dbReference type="EMBL" id="LT906441">
    <property type="protein sequence ID" value="SNV30080.1"/>
    <property type="molecule type" value="Genomic_DNA"/>
</dbReference>
<evidence type="ECO:0000256" key="1">
    <source>
        <dbReference type="ARBA" id="ARBA00010555"/>
    </source>
</evidence>
<dbReference type="CDD" id="cd00840">
    <property type="entry name" value="MPP_Mre11_N"/>
    <property type="match status" value="1"/>
</dbReference>
<gene>
    <name evidence="7" type="primary">sbcD</name>
    <name evidence="7" type="ORF">SAMEA4412665_00368</name>
</gene>
<reference evidence="7 8" key="1">
    <citation type="submission" date="2017-06" db="EMBL/GenBank/DDBJ databases">
        <authorList>
            <consortium name="Pathogen Informatics"/>
        </authorList>
    </citation>
    <scope>NUCLEOTIDE SEQUENCE [LARGE SCALE GENOMIC DNA]</scope>
    <source>
        <strain evidence="7 8">NCTC11865</strain>
    </source>
</reference>
<evidence type="ECO:0000256" key="5">
    <source>
        <dbReference type="ARBA" id="ARBA00022839"/>
    </source>
</evidence>
<accession>A0A239W7S4</accession>
<evidence type="ECO:0000256" key="2">
    <source>
        <dbReference type="ARBA" id="ARBA00013365"/>
    </source>
</evidence>
<keyword evidence="3" id="KW-0540">Nuclease</keyword>
<dbReference type="GO" id="GO:0004527">
    <property type="term" value="F:exonuclease activity"/>
    <property type="evidence" value="ECO:0007669"/>
    <property type="project" value="UniProtKB-KW"/>
</dbReference>
<proteinExistence type="inferred from homology"/>
<dbReference type="InterPro" id="IPR029052">
    <property type="entry name" value="Metallo-depent_PP-like"/>
</dbReference>